<feature type="transmembrane region" description="Helical" evidence="7">
    <location>
        <begin position="63"/>
        <end position="84"/>
    </location>
</feature>
<comment type="caution">
    <text evidence="9">The sequence shown here is derived from an EMBL/GenBank/DDBJ whole genome shotgun (WGS) entry which is preliminary data.</text>
</comment>
<dbReference type="InterPro" id="IPR035952">
    <property type="entry name" value="Rhomboid-like_sf"/>
</dbReference>
<gene>
    <name evidence="9" type="ORF">F4827_006774</name>
</gene>
<evidence type="ECO:0000256" key="1">
    <source>
        <dbReference type="ARBA" id="ARBA00004141"/>
    </source>
</evidence>
<evidence type="ECO:0000259" key="8">
    <source>
        <dbReference type="Pfam" id="PF01694"/>
    </source>
</evidence>
<keyword evidence="4" id="KW-0378">Hydrolase</keyword>
<dbReference type="PANTHER" id="PTHR43731">
    <property type="entry name" value="RHOMBOID PROTEASE"/>
    <property type="match status" value="1"/>
</dbReference>
<evidence type="ECO:0000256" key="2">
    <source>
        <dbReference type="ARBA" id="ARBA00009045"/>
    </source>
</evidence>
<accession>A0A7W9U6K6</accession>
<dbReference type="AlphaFoldDB" id="A0A7W9U6K6"/>
<evidence type="ECO:0000256" key="5">
    <source>
        <dbReference type="ARBA" id="ARBA00022989"/>
    </source>
</evidence>
<dbReference type="Gene3D" id="1.20.1540.10">
    <property type="entry name" value="Rhomboid-like"/>
    <property type="match status" value="1"/>
</dbReference>
<dbReference type="InterPro" id="IPR022764">
    <property type="entry name" value="Peptidase_S54_rhomboid_dom"/>
</dbReference>
<dbReference type="SUPFAM" id="SSF144091">
    <property type="entry name" value="Rhomboid-like"/>
    <property type="match status" value="1"/>
</dbReference>
<feature type="transmembrane region" description="Helical" evidence="7">
    <location>
        <begin position="6"/>
        <end position="25"/>
    </location>
</feature>
<dbReference type="InterPro" id="IPR050925">
    <property type="entry name" value="Rhomboid_protease_S54"/>
</dbReference>
<evidence type="ECO:0000313" key="9">
    <source>
        <dbReference type="EMBL" id="MBB6106895.1"/>
    </source>
</evidence>
<feature type="domain" description="Peptidase S54 rhomboid" evidence="8">
    <location>
        <begin position="2"/>
        <end position="140"/>
    </location>
</feature>
<keyword evidence="3 7" id="KW-0812">Transmembrane</keyword>
<evidence type="ECO:0000256" key="7">
    <source>
        <dbReference type="SAM" id="Phobius"/>
    </source>
</evidence>
<feature type="transmembrane region" description="Helical" evidence="7">
    <location>
        <begin position="122"/>
        <end position="143"/>
    </location>
</feature>
<sequence length="171" mass="18494">MPFLHGSFGHLAFNMLGLFMFGREVERVVGARRMGTLYLASIVAGALTQLATMLWLISATTPAWPTIGASAGVFGALMAYALLFPERRVMLLFPPVPMPARLFAWGYAVVELVLGINRLEPAVAHFAHLGGMAAAAVLIIAWMQAGTLADGARVALIQVNRRNALLHRLNR</sequence>
<comment type="similarity">
    <text evidence="2">Belongs to the peptidase S54 family.</text>
</comment>
<keyword evidence="5 7" id="KW-1133">Transmembrane helix</keyword>
<feature type="transmembrane region" description="Helical" evidence="7">
    <location>
        <begin position="37"/>
        <end position="57"/>
    </location>
</feature>
<proteinExistence type="inferred from homology"/>
<dbReference type="Pfam" id="PF01694">
    <property type="entry name" value="Rhomboid"/>
    <property type="match status" value="1"/>
</dbReference>
<evidence type="ECO:0000256" key="4">
    <source>
        <dbReference type="ARBA" id="ARBA00022801"/>
    </source>
</evidence>
<dbReference type="GO" id="GO:0004252">
    <property type="term" value="F:serine-type endopeptidase activity"/>
    <property type="evidence" value="ECO:0007669"/>
    <property type="project" value="InterPro"/>
</dbReference>
<protein>
    <submittedName>
        <fullName evidence="9">Membrane associated rhomboid family serine protease</fullName>
    </submittedName>
</protein>
<dbReference type="EMBL" id="JACHBW010000034">
    <property type="protein sequence ID" value="MBB6106895.1"/>
    <property type="molecule type" value="Genomic_DNA"/>
</dbReference>
<organism evidence="9 10">
    <name type="scientific">Paraburkholderia bannensis</name>
    <dbReference type="NCBI Taxonomy" id="765414"/>
    <lineage>
        <taxon>Bacteria</taxon>
        <taxon>Pseudomonadati</taxon>
        <taxon>Pseudomonadota</taxon>
        <taxon>Betaproteobacteria</taxon>
        <taxon>Burkholderiales</taxon>
        <taxon>Burkholderiaceae</taxon>
        <taxon>Paraburkholderia</taxon>
    </lineage>
</organism>
<name>A0A7W9U6K6_9BURK</name>
<keyword evidence="9" id="KW-0645">Protease</keyword>
<dbReference type="GO" id="GO:0016020">
    <property type="term" value="C:membrane"/>
    <property type="evidence" value="ECO:0007669"/>
    <property type="project" value="UniProtKB-SubCell"/>
</dbReference>
<keyword evidence="6 7" id="KW-0472">Membrane</keyword>
<evidence type="ECO:0000256" key="3">
    <source>
        <dbReference type="ARBA" id="ARBA00022692"/>
    </source>
</evidence>
<comment type="subcellular location">
    <subcellularLocation>
        <location evidence="1">Membrane</location>
        <topology evidence="1">Multi-pass membrane protein</topology>
    </subcellularLocation>
</comment>
<dbReference type="Proteomes" id="UP000571554">
    <property type="component" value="Unassembled WGS sequence"/>
</dbReference>
<reference evidence="9 10" key="1">
    <citation type="submission" date="2020-08" db="EMBL/GenBank/DDBJ databases">
        <title>Above-ground endophytic microbial communities from plants in different locations in the United States.</title>
        <authorList>
            <person name="Frank C."/>
        </authorList>
    </citation>
    <scope>NUCLEOTIDE SEQUENCE [LARGE SCALE GENOMIC DNA]</scope>
    <source>
        <strain evidence="9 10">WP4_2_2</strain>
    </source>
</reference>
<keyword evidence="10" id="KW-1185">Reference proteome</keyword>
<dbReference type="PANTHER" id="PTHR43731:SF14">
    <property type="entry name" value="PRESENILIN-ASSOCIATED RHOMBOID-LIKE PROTEIN, MITOCHONDRIAL"/>
    <property type="match status" value="1"/>
</dbReference>
<evidence type="ECO:0000256" key="6">
    <source>
        <dbReference type="ARBA" id="ARBA00023136"/>
    </source>
</evidence>
<dbReference type="GO" id="GO:0006508">
    <property type="term" value="P:proteolysis"/>
    <property type="evidence" value="ECO:0007669"/>
    <property type="project" value="UniProtKB-KW"/>
</dbReference>
<feature type="transmembrane region" description="Helical" evidence="7">
    <location>
        <begin position="96"/>
        <end position="116"/>
    </location>
</feature>
<evidence type="ECO:0000313" key="10">
    <source>
        <dbReference type="Proteomes" id="UP000571554"/>
    </source>
</evidence>